<dbReference type="RefSeq" id="WP_221871429.1">
    <property type="nucleotide sequence ID" value="NZ_JACWFH010000007.1"/>
</dbReference>
<dbReference type="InterPro" id="IPR058725">
    <property type="entry name" value="YczF"/>
</dbReference>
<reference evidence="2 3" key="1">
    <citation type="submission" date="2020-07" db="EMBL/GenBank/DDBJ databases">
        <title>Fungal Genomes of the International Space Station.</title>
        <authorList>
            <person name="Seuylemezian A."/>
            <person name="Singh N.K."/>
            <person name="Wood J."/>
            <person name="Venkateswaran K."/>
        </authorList>
    </citation>
    <scope>NUCLEOTIDE SEQUENCE [LARGE SCALE GENOMIC DNA]</scope>
    <source>
        <strain evidence="2 3">PL-B2</strain>
    </source>
</reference>
<evidence type="ECO:0000313" key="2">
    <source>
        <dbReference type="EMBL" id="MBY0095974.1"/>
    </source>
</evidence>
<gene>
    <name evidence="2" type="ORF">H0185_04030</name>
</gene>
<sequence>MIEMKIWGSTLLILVFLIGLSFGIDLLIGFDLRTSLRNAFTPLAVMEPVEFVIFFSLIIIYIGKSMFEYILMKKQKKKQA</sequence>
<keyword evidence="3" id="KW-1185">Reference proteome</keyword>
<evidence type="ECO:0000256" key="1">
    <source>
        <dbReference type="SAM" id="Phobius"/>
    </source>
</evidence>
<accession>A0ABS7K152</accession>
<proteinExistence type="predicted"/>
<dbReference type="EMBL" id="JACWFH010000007">
    <property type="protein sequence ID" value="MBY0095974.1"/>
    <property type="molecule type" value="Genomic_DNA"/>
</dbReference>
<dbReference type="Pfam" id="PF26310">
    <property type="entry name" value="YczF"/>
    <property type="match status" value="1"/>
</dbReference>
<protein>
    <recommendedName>
        <fullName evidence="4">Lycopene cyclase domain-containing protein</fullName>
    </recommendedName>
</protein>
<name>A0ABS7K152_9BACI</name>
<organism evidence="2 3">
    <name type="scientific">Mesobacillus maritimus</name>
    <dbReference type="NCBI Taxonomy" id="1643336"/>
    <lineage>
        <taxon>Bacteria</taxon>
        <taxon>Bacillati</taxon>
        <taxon>Bacillota</taxon>
        <taxon>Bacilli</taxon>
        <taxon>Bacillales</taxon>
        <taxon>Bacillaceae</taxon>
        <taxon>Mesobacillus</taxon>
    </lineage>
</organism>
<evidence type="ECO:0008006" key="4">
    <source>
        <dbReference type="Google" id="ProtNLM"/>
    </source>
</evidence>
<keyword evidence="1" id="KW-0472">Membrane</keyword>
<keyword evidence="1" id="KW-0812">Transmembrane</keyword>
<keyword evidence="1" id="KW-1133">Transmembrane helix</keyword>
<comment type="caution">
    <text evidence="2">The sequence shown here is derived from an EMBL/GenBank/DDBJ whole genome shotgun (WGS) entry which is preliminary data.</text>
</comment>
<evidence type="ECO:0000313" key="3">
    <source>
        <dbReference type="Proteomes" id="UP000769780"/>
    </source>
</evidence>
<dbReference type="Proteomes" id="UP000769780">
    <property type="component" value="Unassembled WGS sequence"/>
</dbReference>
<feature type="transmembrane region" description="Helical" evidence="1">
    <location>
        <begin position="51"/>
        <end position="71"/>
    </location>
</feature>